<name>A0A346NRD2_9ALTE</name>
<reference evidence="2 3" key="1">
    <citation type="submission" date="2018-08" db="EMBL/GenBank/DDBJ databases">
        <title>Salinimonas sediminis sp. nov., a piezophilic bacterium isolated from a deep-sea sediment sample from the New Britain Trench.</title>
        <authorList>
            <person name="Cao J."/>
        </authorList>
    </citation>
    <scope>NUCLEOTIDE SEQUENCE [LARGE SCALE GENOMIC DNA]</scope>
    <source>
        <strain evidence="2 3">N102</strain>
    </source>
</reference>
<evidence type="ECO:0000313" key="3">
    <source>
        <dbReference type="Proteomes" id="UP000262073"/>
    </source>
</evidence>
<feature type="region of interest" description="Disordered" evidence="1">
    <location>
        <begin position="307"/>
        <end position="334"/>
    </location>
</feature>
<dbReference type="KEGG" id="salm:D0Y50_18070"/>
<protein>
    <recommendedName>
        <fullName evidence="4">ParB/Sulfiredoxin domain-containing protein</fullName>
    </recommendedName>
</protein>
<keyword evidence="3" id="KW-1185">Reference proteome</keyword>
<dbReference type="InterPro" id="IPR036086">
    <property type="entry name" value="ParB/Sulfiredoxin_sf"/>
</dbReference>
<organism evidence="2 3">
    <name type="scientific">Salinimonas sediminis</name>
    <dbReference type="NCBI Taxonomy" id="2303538"/>
    <lineage>
        <taxon>Bacteria</taxon>
        <taxon>Pseudomonadati</taxon>
        <taxon>Pseudomonadota</taxon>
        <taxon>Gammaproteobacteria</taxon>
        <taxon>Alteromonadales</taxon>
        <taxon>Alteromonadaceae</taxon>
        <taxon>Alteromonas/Salinimonas group</taxon>
        <taxon>Salinimonas</taxon>
    </lineage>
</organism>
<feature type="compositionally biased region" description="Basic and acidic residues" evidence="1">
    <location>
        <begin position="317"/>
        <end position="334"/>
    </location>
</feature>
<gene>
    <name evidence="2" type="ORF">D0Y50_18070</name>
</gene>
<dbReference type="AlphaFoldDB" id="A0A346NRD2"/>
<proteinExistence type="predicted"/>
<evidence type="ECO:0008006" key="4">
    <source>
        <dbReference type="Google" id="ProtNLM"/>
    </source>
</evidence>
<dbReference type="OrthoDB" id="8442375at2"/>
<dbReference type="Gene3D" id="3.90.1530.10">
    <property type="entry name" value="Conserved hypothetical protein from pyrococcus furiosus pfu- 392566-001, ParB domain"/>
    <property type="match status" value="1"/>
</dbReference>
<dbReference type="Proteomes" id="UP000262073">
    <property type="component" value="Chromosome"/>
</dbReference>
<dbReference type="RefSeq" id="WP_117318318.1">
    <property type="nucleotide sequence ID" value="NZ_CP031769.1"/>
</dbReference>
<dbReference type="SUPFAM" id="SSF110849">
    <property type="entry name" value="ParB/Sulfiredoxin"/>
    <property type="match status" value="1"/>
</dbReference>
<evidence type="ECO:0000313" key="2">
    <source>
        <dbReference type="EMBL" id="AXR08089.1"/>
    </source>
</evidence>
<evidence type="ECO:0000256" key="1">
    <source>
        <dbReference type="SAM" id="MobiDB-lite"/>
    </source>
</evidence>
<accession>A0A346NRD2</accession>
<dbReference type="EMBL" id="CP031769">
    <property type="protein sequence ID" value="AXR08089.1"/>
    <property type="molecule type" value="Genomic_DNA"/>
</dbReference>
<sequence length="495" mass="57983">MERKVDKWWDNRVIRSVDNLKLWSENPRLDASSKLVTLKDYVEELISDANDEQNFLSLLRSIASRGFLSFDPIVVWQDQETKNFIVAEGNRRVMALKLLRSPEKAPMSIRKTVVNLSRTINRESIEKIKVCLAPSYEDARWYILQRHSAASTQVRWQRLQQQRFIINAYDSVGQDIDETASITGFKRATIVEALRYVKLRDIAARNEVTTFLTTEEKEQVYSHRISMTVLERWFGNSQVREAWFIEFKEDGVFINADADSFYKAYAKLLKLMLNKENELGYLVNTRTIDAKFQEIFDCLPVVHKVKEQGKTPSQPSEDYKPPVRIKDNETTSRDEKVLNRNLKGNPKRRQFTDRYHEISTRSYKLKALFKELQKLPIYNYPNVAAASIRVFLELAVDEFVFVSDLKESISKDLKKGYHEVTLSQKLITLKGQYIDDRESNKIIEQLLQTSNDFSLNTLNEYIHGTKIHKIEPQFLNRFWDMLSPLFLVLINLKEI</sequence>